<feature type="chain" id="PRO_5039465678" description="Lipoprotein" evidence="2">
    <location>
        <begin position="22"/>
        <end position="164"/>
    </location>
</feature>
<dbReference type="RefSeq" id="WP_138209453.1">
    <property type="nucleotide sequence ID" value="NZ_CBCRUQ010000001.1"/>
</dbReference>
<evidence type="ECO:0000313" key="4">
    <source>
        <dbReference type="Proteomes" id="UP000308489"/>
    </source>
</evidence>
<dbReference type="KEGG" id="hhw:NCTC503_00724"/>
<sequence length="164" mass="17959">MERLLSLLLISIMAFSFTGCAGYENTKEEKSQGQSKQEVVKEDNKESNVKMPKKEMGKGKIEISTAGGTSGGGKIPVEFIGKDAQISQIGLNSEEFDGAKLSYIFIDGKEVEKEQLGNTQTAINLKGNALKEGKHKVEVVQFDNDKTDGKIITYKTASYESKLK</sequence>
<dbReference type="EMBL" id="LR590481">
    <property type="protein sequence ID" value="VTQ85235.1"/>
    <property type="molecule type" value="Genomic_DNA"/>
</dbReference>
<evidence type="ECO:0000256" key="2">
    <source>
        <dbReference type="SAM" id="SignalP"/>
    </source>
</evidence>
<feature type="signal peptide" evidence="2">
    <location>
        <begin position="1"/>
        <end position="21"/>
    </location>
</feature>
<protein>
    <recommendedName>
        <fullName evidence="5">Lipoprotein</fullName>
    </recommendedName>
</protein>
<name>A0A4U9R242_HATHI</name>
<keyword evidence="4" id="KW-1185">Reference proteome</keyword>
<feature type="region of interest" description="Disordered" evidence="1">
    <location>
        <begin position="26"/>
        <end position="69"/>
    </location>
</feature>
<dbReference type="AlphaFoldDB" id="A0A4U9R242"/>
<dbReference type="OrthoDB" id="1758165at2"/>
<reference evidence="3 4" key="1">
    <citation type="submission" date="2019-05" db="EMBL/GenBank/DDBJ databases">
        <authorList>
            <consortium name="Pathogen Informatics"/>
        </authorList>
    </citation>
    <scope>NUCLEOTIDE SEQUENCE [LARGE SCALE GENOMIC DNA]</scope>
    <source>
        <strain evidence="3 4">NCTC503</strain>
    </source>
</reference>
<keyword evidence="2" id="KW-0732">Signal</keyword>
<accession>A0A4U9R242</accession>
<evidence type="ECO:0000256" key="1">
    <source>
        <dbReference type="SAM" id="MobiDB-lite"/>
    </source>
</evidence>
<feature type="compositionally biased region" description="Basic and acidic residues" evidence="1">
    <location>
        <begin position="38"/>
        <end position="61"/>
    </location>
</feature>
<evidence type="ECO:0000313" key="3">
    <source>
        <dbReference type="EMBL" id="VTQ85235.1"/>
    </source>
</evidence>
<evidence type="ECO:0008006" key="5">
    <source>
        <dbReference type="Google" id="ProtNLM"/>
    </source>
</evidence>
<gene>
    <name evidence="3" type="ORF">NCTC503_00724</name>
</gene>
<proteinExistence type="predicted"/>
<organism evidence="3 4">
    <name type="scientific">Hathewaya histolytica</name>
    <name type="common">Clostridium histolyticum</name>
    <dbReference type="NCBI Taxonomy" id="1498"/>
    <lineage>
        <taxon>Bacteria</taxon>
        <taxon>Bacillati</taxon>
        <taxon>Bacillota</taxon>
        <taxon>Clostridia</taxon>
        <taxon>Eubacteriales</taxon>
        <taxon>Clostridiaceae</taxon>
        <taxon>Hathewaya</taxon>
    </lineage>
</organism>
<dbReference type="PROSITE" id="PS51257">
    <property type="entry name" value="PROKAR_LIPOPROTEIN"/>
    <property type="match status" value="1"/>
</dbReference>
<dbReference type="Proteomes" id="UP000308489">
    <property type="component" value="Chromosome 1"/>
</dbReference>